<sequence length="67" mass="8004">MKKLISMEVAKKIREKDKSCEIIFITGVIDYLQDGYEFRVYRYLLKPIKFVDLKKHTISSIKEVFES</sequence>
<dbReference type="Gene3D" id="3.40.50.2300">
    <property type="match status" value="1"/>
</dbReference>
<protein>
    <submittedName>
        <fullName evidence="1">Response regulator</fullName>
    </submittedName>
</protein>
<accession>T4VZI0</accession>
<dbReference type="Proteomes" id="UP000015688">
    <property type="component" value="Unassembled WGS sequence"/>
</dbReference>
<dbReference type="PATRIC" id="fig|1233171.3.peg.73"/>
<dbReference type="SUPFAM" id="SSF52172">
    <property type="entry name" value="CheY-like"/>
    <property type="match status" value="1"/>
</dbReference>
<comment type="caution">
    <text evidence="1">The sequence shown here is derived from an EMBL/GenBank/DDBJ whole genome shotgun (WGS) entry which is preliminary data.</text>
</comment>
<dbReference type="RefSeq" id="WP_021431520.1">
    <property type="nucleotide sequence ID" value="NZ_AVNC01000004.1"/>
</dbReference>
<name>T4VZI0_PARBF</name>
<dbReference type="InterPro" id="IPR011006">
    <property type="entry name" value="CheY-like_superfamily"/>
</dbReference>
<gene>
    <name evidence="1" type="ORF">C672_0112</name>
</gene>
<dbReference type="GeneID" id="67473953"/>
<dbReference type="AlphaFoldDB" id="T4VZI0"/>
<dbReference type="EMBL" id="AVNC01000004">
    <property type="protein sequence ID" value="EQK46241.1"/>
    <property type="molecule type" value="Genomic_DNA"/>
</dbReference>
<evidence type="ECO:0000313" key="1">
    <source>
        <dbReference type="EMBL" id="EQK46241.1"/>
    </source>
</evidence>
<organism evidence="1 2">
    <name type="scientific">Paraclostridium bifermentans ATCC 638 = DSM 14991</name>
    <dbReference type="NCBI Taxonomy" id="1233171"/>
    <lineage>
        <taxon>Bacteria</taxon>
        <taxon>Bacillati</taxon>
        <taxon>Bacillota</taxon>
        <taxon>Clostridia</taxon>
        <taxon>Peptostreptococcales</taxon>
        <taxon>Peptostreptococcaceae</taxon>
        <taxon>Paraclostridium</taxon>
    </lineage>
</organism>
<reference evidence="1 2" key="1">
    <citation type="submission" date="2013-06" db="EMBL/GenBank/DDBJ databases">
        <authorList>
            <person name="Walk S."/>
            <person name="Aronoff D."/>
            <person name="Young V.Y."/>
            <person name="Marsh J."/>
            <person name="Harrison L."/>
            <person name="Daugherty S.C."/>
            <person name="Shefchek K.A."/>
            <person name="Hine E.E."/>
            <person name="Tallon L.J."/>
            <person name="Sadzewicz L.K."/>
            <person name="Rasko D.A."/>
        </authorList>
    </citation>
    <scope>NUCLEOTIDE SEQUENCE [LARGE SCALE GENOMIC DNA]</scope>
    <source>
        <strain evidence="1 2">ATCC 638</strain>
    </source>
</reference>
<proteinExistence type="predicted"/>
<evidence type="ECO:0000313" key="2">
    <source>
        <dbReference type="Proteomes" id="UP000015688"/>
    </source>
</evidence>